<evidence type="ECO:0000313" key="11">
    <source>
        <dbReference type="EMBL" id="EFG55522.1"/>
    </source>
</evidence>
<feature type="domain" description="Potassium channel" evidence="10">
    <location>
        <begin position="9"/>
        <end position="81"/>
    </location>
</feature>
<keyword evidence="5" id="KW-0406">Ion transport</keyword>
<dbReference type="Pfam" id="PF07885">
    <property type="entry name" value="Ion_trans_2"/>
    <property type="match status" value="1"/>
</dbReference>
<comment type="caution">
    <text evidence="11">The sequence shown here is derived from an EMBL/GenBank/DDBJ whole genome shotgun (WGS) entry which is preliminary data.</text>
</comment>
<keyword evidence="12" id="KW-1185">Reference proteome</keyword>
<evidence type="ECO:0000259" key="10">
    <source>
        <dbReference type="Pfam" id="PF07885"/>
    </source>
</evidence>
<feature type="region of interest" description="Disordered" evidence="8">
    <location>
        <begin position="129"/>
        <end position="150"/>
    </location>
</feature>
<name>D4YT52_9LACO</name>
<keyword evidence="6 9" id="KW-0472">Membrane</keyword>
<dbReference type="PATRIC" id="fig|585524.9.peg.130"/>
<dbReference type="InterPro" id="IPR028325">
    <property type="entry name" value="VG_K_chnl"/>
</dbReference>
<evidence type="ECO:0000256" key="8">
    <source>
        <dbReference type="SAM" id="MobiDB-lite"/>
    </source>
</evidence>
<dbReference type="OrthoDB" id="9785285at2"/>
<dbReference type="eggNOG" id="COG1226">
    <property type="taxonomic scope" value="Bacteria"/>
</dbReference>
<evidence type="ECO:0000256" key="1">
    <source>
        <dbReference type="ARBA" id="ARBA00004141"/>
    </source>
</evidence>
<evidence type="ECO:0000256" key="3">
    <source>
        <dbReference type="ARBA" id="ARBA00022692"/>
    </source>
</evidence>
<evidence type="ECO:0000256" key="9">
    <source>
        <dbReference type="SAM" id="Phobius"/>
    </source>
</evidence>
<evidence type="ECO:0000313" key="12">
    <source>
        <dbReference type="Proteomes" id="UP000004069"/>
    </source>
</evidence>
<dbReference type="RefSeq" id="WP_006351866.1">
    <property type="nucleotide sequence ID" value="NZ_ADNY01000029.1"/>
</dbReference>
<dbReference type="Gene3D" id="1.10.287.70">
    <property type="match status" value="1"/>
</dbReference>
<evidence type="ECO:0000256" key="5">
    <source>
        <dbReference type="ARBA" id="ARBA00023065"/>
    </source>
</evidence>
<feature type="transmembrane region" description="Helical" evidence="9">
    <location>
        <begin position="7"/>
        <end position="31"/>
    </location>
</feature>
<evidence type="ECO:0000256" key="4">
    <source>
        <dbReference type="ARBA" id="ARBA00022989"/>
    </source>
</evidence>
<reference evidence="11 12" key="1">
    <citation type="submission" date="2010-04" db="EMBL/GenBank/DDBJ databases">
        <authorList>
            <person name="Muzny D."/>
            <person name="Qin X."/>
            <person name="Deng J."/>
            <person name="Jiang H."/>
            <person name="Liu Y."/>
            <person name="Qu J."/>
            <person name="Song X.-Z."/>
            <person name="Zhang L."/>
            <person name="Thornton R."/>
            <person name="Coyle M."/>
            <person name="Francisco L."/>
            <person name="Jackson L."/>
            <person name="Javaid M."/>
            <person name="Korchina V."/>
            <person name="Kovar C."/>
            <person name="Mata R."/>
            <person name="Mathew T."/>
            <person name="Ngo R."/>
            <person name="Nguyen L."/>
            <person name="Nguyen N."/>
            <person name="Okwuonu G."/>
            <person name="Ongeri F."/>
            <person name="Pham C."/>
            <person name="Simmons D."/>
            <person name="Wilczek-Boney K."/>
            <person name="Hale W."/>
            <person name="Jakkamsetti A."/>
            <person name="Pham P."/>
            <person name="Ruth R."/>
            <person name="San Lucas F."/>
            <person name="Warren J."/>
            <person name="Zhang J."/>
            <person name="Zhao Z."/>
            <person name="Zhou C."/>
            <person name="Zhu D."/>
            <person name="Lee S."/>
            <person name="Bess C."/>
            <person name="Blankenburg K."/>
            <person name="Forbes L."/>
            <person name="Fu Q."/>
            <person name="Gubbala S."/>
            <person name="Hirani K."/>
            <person name="Jayaseelan J.C."/>
            <person name="Lara F."/>
            <person name="Munidasa M."/>
            <person name="Palculict T."/>
            <person name="Patil S."/>
            <person name="Pu L.-L."/>
            <person name="Saada N."/>
            <person name="Tang L."/>
            <person name="Weissenberger G."/>
            <person name="Zhu Y."/>
            <person name="Hemphill L."/>
            <person name="Shang Y."/>
            <person name="Youmans B."/>
            <person name="Ayvaz T."/>
            <person name="Ross M."/>
            <person name="Santibanez J."/>
            <person name="Aqrawi P."/>
            <person name="Gross S."/>
            <person name="Joshi V."/>
            <person name="Fowler G."/>
            <person name="Nazareth L."/>
            <person name="Reid J."/>
            <person name="Worley K."/>
            <person name="Petrosino J."/>
            <person name="Highlander S."/>
            <person name="Gibbs R."/>
        </authorList>
    </citation>
    <scope>NUCLEOTIDE SEQUENCE [LARGE SCALE GENOMIC DNA]</scope>
    <source>
        <strain evidence="11 12">DSM 11664</strain>
    </source>
</reference>
<dbReference type="CDD" id="cd14686">
    <property type="entry name" value="bZIP"/>
    <property type="match status" value="1"/>
</dbReference>
<keyword evidence="2" id="KW-0813">Transport</keyword>
<feature type="transmembrane region" description="Helical" evidence="9">
    <location>
        <begin position="51"/>
        <end position="72"/>
    </location>
</feature>
<protein>
    <submittedName>
        <fullName evidence="11">Ion channel</fullName>
    </submittedName>
</protein>
<dbReference type="SUPFAM" id="SSF81324">
    <property type="entry name" value="Voltage-gated potassium channels"/>
    <property type="match status" value="1"/>
</dbReference>
<dbReference type="AlphaFoldDB" id="D4YT52"/>
<feature type="compositionally biased region" description="Basic and acidic residues" evidence="8">
    <location>
        <begin position="135"/>
        <end position="150"/>
    </location>
</feature>
<evidence type="ECO:0000256" key="2">
    <source>
        <dbReference type="ARBA" id="ARBA00022448"/>
    </source>
</evidence>
<dbReference type="EMBL" id="ADNY01000029">
    <property type="protein sequence ID" value="EFG55522.1"/>
    <property type="molecule type" value="Genomic_DNA"/>
</dbReference>
<evidence type="ECO:0000256" key="6">
    <source>
        <dbReference type="ARBA" id="ARBA00023136"/>
    </source>
</evidence>
<gene>
    <name evidence="11" type="ORF">HMPREF0493_0713</name>
</gene>
<dbReference type="PANTHER" id="PTHR11537:SF254">
    <property type="entry name" value="POTASSIUM VOLTAGE-GATED CHANNEL PROTEIN SHAB"/>
    <property type="match status" value="1"/>
</dbReference>
<keyword evidence="7" id="KW-0407">Ion channel</keyword>
<evidence type="ECO:0000256" key="7">
    <source>
        <dbReference type="ARBA" id="ARBA00023303"/>
    </source>
</evidence>
<keyword evidence="4 9" id="KW-1133">Transmembrane helix</keyword>
<dbReference type="STRING" id="83683.B1745_01635"/>
<proteinExistence type="predicted"/>
<dbReference type="GO" id="GO:0008076">
    <property type="term" value="C:voltage-gated potassium channel complex"/>
    <property type="evidence" value="ECO:0007669"/>
    <property type="project" value="InterPro"/>
</dbReference>
<organism evidence="11 12">
    <name type="scientific">Lactobacillus amylolyticus DSM 11664</name>
    <dbReference type="NCBI Taxonomy" id="585524"/>
    <lineage>
        <taxon>Bacteria</taxon>
        <taxon>Bacillati</taxon>
        <taxon>Bacillota</taxon>
        <taxon>Bacilli</taxon>
        <taxon>Lactobacillales</taxon>
        <taxon>Lactobacillaceae</taxon>
        <taxon>Lactobacillus</taxon>
    </lineage>
</organism>
<comment type="subcellular location">
    <subcellularLocation>
        <location evidence="1">Membrane</location>
        <topology evidence="1">Multi-pass membrane protein</topology>
    </subcellularLocation>
</comment>
<keyword evidence="3 9" id="KW-0812">Transmembrane</keyword>
<dbReference type="GO" id="GO:0001508">
    <property type="term" value="P:action potential"/>
    <property type="evidence" value="ECO:0007669"/>
    <property type="project" value="TreeGrafter"/>
</dbReference>
<dbReference type="PANTHER" id="PTHR11537">
    <property type="entry name" value="VOLTAGE-GATED POTASSIUM CHANNEL"/>
    <property type="match status" value="1"/>
</dbReference>
<accession>D4YT52</accession>
<sequence>MDNGILYMLYFSIAFSIIEHVPLNRAFWWAITTASTVGYGDISTHTLVPHTMIGQFVVLVMIIIGVGMMEMVSSSLTTYFMRKNSVTTQSETQKSLKLILKKLNQLEKKNDNLAQQNEDLKEQIQAIKEQQNSSEWHHFKDWLKNKGDRK</sequence>
<dbReference type="GO" id="GO:0005249">
    <property type="term" value="F:voltage-gated potassium channel activity"/>
    <property type="evidence" value="ECO:0007669"/>
    <property type="project" value="InterPro"/>
</dbReference>
<dbReference type="Proteomes" id="UP000004069">
    <property type="component" value="Unassembled WGS sequence"/>
</dbReference>
<dbReference type="InterPro" id="IPR013099">
    <property type="entry name" value="K_chnl_dom"/>
</dbReference>